<organism evidence="1 3">
    <name type="scientific">Enterococcus gilvus ATCC BAA-350</name>
    <dbReference type="NCBI Taxonomy" id="1158614"/>
    <lineage>
        <taxon>Bacteria</taxon>
        <taxon>Bacillati</taxon>
        <taxon>Bacillota</taxon>
        <taxon>Bacilli</taxon>
        <taxon>Lactobacillales</taxon>
        <taxon>Enterococcaceae</taxon>
        <taxon>Enterococcus</taxon>
    </lineage>
</organism>
<evidence type="ECO:0000313" key="2">
    <source>
        <dbReference type="EMBL" id="EOW77173.1"/>
    </source>
</evidence>
<name>R2V1C3_9ENTE</name>
<dbReference type="HOGENOM" id="CLU_066192_50_0_9"/>
<evidence type="ECO:0000313" key="3">
    <source>
        <dbReference type="Proteomes" id="UP000013750"/>
    </source>
</evidence>
<dbReference type="RefSeq" id="WP_010782504.1">
    <property type="nucleotide sequence ID" value="NZ_ASWH01000005.1"/>
</dbReference>
<protein>
    <recommendedName>
        <fullName evidence="5">HTH cro/C1-type domain-containing protein</fullName>
    </recommendedName>
</protein>
<proteinExistence type="predicted"/>
<dbReference type="OrthoDB" id="2736659at2"/>
<evidence type="ECO:0000313" key="4">
    <source>
        <dbReference type="Proteomes" id="UP000014160"/>
    </source>
</evidence>
<dbReference type="Proteomes" id="UP000014160">
    <property type="component" value="Unassembled WGS sequence"/>
</dbReference>
<reference evidence="2 4" key="2">
    <citation type="submission" date="2013-03" db="EMBL/GenBank/DDBJ databases">
        <title>The Genome Sequence of Enterococcus gilvus ATCC BAA-350 (PacBio/Illumina hybrid assembly).</title>
        <authorList>
            <consortium name="The Broad Institute Genomics Platform"/>
            <consortium name="The Broad Institute Genome Sequencing Center for Infectious Disease"/>
            <person name="Earl A."/>
            <person name="Russ C."/>
            <person name="Gilmore M."/>
            <person name="Surin D."/>
            <person name="Walker B."/>
            <person name="Young S."/>
            <person name="Zeng Q."/>
            <person name="Gargeya S."/>
            <person name="Fitzgerald M."/>
            <person name="Haas B."/>
            <person name="Abouelleil A."/>
            <person name="Allen A.W."/>
            <person name="Alvarado L."/>
            <person name="Arachchi H.M."/>
            <person name="Berlin A.M."/>
            <person name="Chapman S.B."/>
            <person name="Gainer-Dewar J."/>
            <person name="Goldberg J."/>
            <person name="Griggs A."/>
            <person name="Gujja S."/>
            <person name="Hansen M."/>
            <person name="Howarth C."/>
            <person name="Imamovic A."/>
            <person name="Ireland A."/>
            <person name="Larimer J."/>
            <person name="McCowan C."/>
            <person name="Murphy C."/>
            <person name="Pearson M."/>
            <person name="Poon T.W."/>
            <person name="Priest M."/>
            <person name="Roberts A."/>
            <person name="Saif S."/>
            <person name="Shea T."/>
            <person name="Sisk P."/>
            <person name="Sykes S."/>
            <person name="Wortman J."/>
            <person name="Nusbaum C."/>
            <person name="Birren B."/>
        </authorList>
    </citation>
    <scope>NUCLEOTIDE SEQUENCE [LARGE SCALE GENOMIC DNA]</scope>
    <source>
        <strain evidence="2 4">ATCC BAA-350</strain>
    </source>
</reference>
<sequence>MWEKIEQILIEKKMTEEELHKKLSPAGKESIRRIKAGETHSPSYDRVCEITKILGVTTDAIRPVDF</sequence>
<gene>
    <name evidence="2" type="ORF">I592_04149</name>
    <name evidence="1" type="ORF">UKC_04191</name>
</gene>
<dbReference type="GO" id="GO:0003677">
    <property type="term" value="F:DNA binding"/>
    <property type="evidence" value="ECO:0007669"/>
    <property type="project" value="InterPro"/>
</dbReference>
<dbReference type="EMBL" id="ASWH01000005">
    <property type="protein sequence ID" value="EOW77173.1"/>
    <property type="molecule type" value="Genomic_DNA"/>
</dbReference>
<reference evidence="1 3" key="1">
    <citation type="submission" date="2013-02" db="EMBL/GenBank/DDBJ databases">
        <title>The Genome Sequence of Enterococcus gilvus ATCC BAA-350.</title>
        <authorList>
            <consortium name="The Broad Institute Genome Sequencing Platform"/>
            <consortium name="The Broad Institute Genome Sequencing Center for Infectious Disease"/>
            <person name="Earl A.M."/>
            <person name="Gilmore M.S."/>
            <person name="Lebreton F."/>
            <person name="Walker B."/>
            <person name="Young S.K."/>
            <person name="Zeng Q."/>
            <person name="Gargeya S."/>
            <person name="Fitzgerald M."/>
            <person name="Haas B."/>
            <person name="Abouelleil A."/>
            <person name="Alvarado L."/>
            <person name="Arachchi H.M."/>
            <person name="Berlin A.M."/>
            <person name="Chapman S.B."/>
            <person name="Dewar J."/>
            <person name="Goldberg J."/>
            <person name="Griggs A."/>
            <person name="Gujja S."/>
            <person name="Hansen M."/>
            <person name="Howarth C."/>
            <person name="Imamovic A."/>
            <person name="Larimer J."/>
            <person name="McCowan C."/>
            <person name="Murphy C."/>
            <person name="Neiman D."/>
            <person name="Pearson M."/>
            <person name="Priest M."/>
            <person name="Roberts A."/>
            <person name="Saif S."/>
            <person name="Shea T."/>
            <person name="Sisk P."/>
            <person name="Sykes S."/>
            <person name="Wortman J."/>
            <person name="Nusbaum C."/>
            <person name="Birren B."/>
        </authorList>
    </citation>
    <scope>NUCLEOTIDE SEQUENCE [LARGE SCALE GENOMIC DNA]</scope>
    <source>
        <strain evidence="1 3">ATCC BAA-350</strain>
    </source>
</reference>
<dbReference type="Gene3D" id="1.10.260.40">
    <property type="entry name" value="lambda repressor-like DNA-binding domains"/>
    <property type="match status" value="1"/>
</dbReference>
<evidence type="ECO:0000313" key="1">
    <source>
        <dbReference type="EMBL" id="EOI51516.1"/>
    </source>
</evidence>
<dbReference type="AlphaFoldDB" id="R2V1C3"/>
<keyword evidence="4" id="KW-1185">Reference proteome</keyword>
<dbReference type="InterPro" id="IPR010982">
    <property type="entry name" value="Lambda_DNA-bd_dom_sf"/>
</dbReference>
<dbReference type="SUPFAM" id="SSF47413">
    <property type="entry name" value="lambda repressor-like DNA-binding domains"/>
    <property type="match status" value="1"/>
</dbReference>
<dbReference type="EMBL" id="AJDQ01000034">
    <property type="protein sequence ID" value="EOI51516.1"/>
    <property type="molecule type" value="Genomic_DNA"/>
</dbReference>
<dbReference type="PATRIC" id="fig|1158614.3.peg.4162"/>
<comment type="caution">
    <text evidence="1">The sequence shown here is derived from an EMBL/GenBank/DDBJ whole genome shotgun (WGS) entry which is preliminary data.</text>
</comment>
<evidence type="ECO:0008006" key="5">
    <source>
        <dbReference type="Google" id="ProtNLM"/>
    </source>
</evidence>
<dbReference type="Proteomes" id="UP000013750">
    <property type="component" value="Unassembled WGS sequence"/>
</dbReference>
<accession>R2V1C3</accession>